<sequence length="195" mass="21480">MNTFMNKHRRLASWGLLVGVVLLLGSLVAGPLLDHHDKYRFELLRDGRTLQRFQSIAASRGLLEATNQQFQERGLSQWVFPVGTEPSVIELDIQRRVSEAISAAKAQVRSIAPLGAQARSGYAVIGVRANFSGSMPAVMESIDRLEVNMPVLVIQDFRISPSLIRSRPNAPDEQLAEVQMSVVTFVPVNTEGSAQ</sequence>
<keyword evidence="2" id="KW-1185">Reference proteome</keyword>
<gene>
    <name evidence="1" type="ORF">FM069_15165</name>
</gene>
<dbReference type="NCBIfam" id="NF040576">
    <property type="entry name" value="T2SS_GspM_XpsM"/>
    <property type="match status" value="1"/>
</dbReference>
<dbReference type="InterPro" id="IPR014717">
    <property type="entry name" value="Transl_elong_EF1B/ribsomal_bS6"/>
</dbReference>
<protein>
    <recommendedName>
        <fullName evidence="3">General secretion pathway protein GspM</fullName>
    </recommendedName>
</protein>
<organism evidence="1 2">
    <name type="scientific">Pseudomonas mangiferae</name>
    <dbReference type="NCBI Taxonomy" id="2593654"/>
    <lineage>
        <taxon>Bacteria</taxon>
        <taxon>Pseudomonadati</taxon>
        <taxon>Pseudomonadota</taxon>
        <taxon>Gammaproteobacteria</taxon>
        <taxon>Pseudomonadales</taxon>
        <taxon>Pseudomonadaceae</taxon>
        <taxon>Pseudomonas</taxon>
    </lineage>
</organism>
<proteinExistence type="predicted"/>
<dbReference type="Proteomes" id="UP000315235">
    <property type="component" value="Unassembled WGS sequence"/>
</dbReference>
<comment type="caution">
    <text evidence="1">The sequence shown here is derived from an EMBL/GenBank/DDBJ whole genome shotgun (WGS) entry which is preliminary data.</text>
</comment>
<accession>A0A553GX65</accession>
<dbReference type="OrthoDB" id="8410565at2"/>
<evidence type="ECO:0008006" key="3">
    <source>
        <dbReference type="Google" id="ProtNLM"/>
    </source>
</evidence>
<evidence type="ECO:0000313" key="2">
    <source>
        <dbReference type="Proteomes" id="UP000315235"/>
    </source>
</evidence>
<dbReference type="Pfam" id="PF10741">
    <property type="entry name" value="T2SSM_b"/>
    <property type="match status" value="1"/>
</dbReference>
<dbReference type="InterPro" id="IPR034756">
    <property type="entry name" value="T2SSM_b"/>
</dbReference>
<dbReference type="EMBL" id="VJOY01000010">
    <property type="protein sequence ID" value="TRX74081.1"/>
    <property type="molecule type" value="Genomic_DNA"/>
</dbReference>
<dbReference type="AlphaFoldDB" id="A0A553GX65"/>
<reference evidence="1 2" key="1">
    <citation type="submission" date="2019-07" db="EMBL/GenBank/DDBJ databases">
        <title>Pseudomonas mangiferae sp. nov., isolated from bark of mango tree in Thailand.</title>
        <authorList>
            <person name="Srisuk N."/>
            <person name="Anurat P."/>
        </authorList>
    </citation>
    <scope>NUCLEOTIDE SEQUENCE [LARGE SCALE GENOMIC DNA]</scope>
    <source>
        <strain evidence="1 2">DMKU_BBB3-04</strain>
    </source>
</reference>
<name>A0A553GX65_9PSED</name>
<evidence type="ECO:0000313" key="1">
    <source>
        <dbReference type="EMBL" id="TRX74081.1"/>
    </source>
</evidence>
<dbReference type="Gene3D" id="3.30.70.60">
    <property type="match status" value="1"/>
</dbReference>